<sequence length="449" mass="50256">MKIGLSYKIWLCFLISAFALAQEQKGYYMPYQMPTHAFVRFNTFVANPAFPLIVNYQEHNVGLYYRNQWSGYKNDNFSLMGLSYGRNWRETSSMNAMVFKRNATVMTNYGVVLNYGHLITLSDQVRIGLGLSVVPSFSGLDKGRIRAADPTDPLLNVGNSFDINVQPGGYIAFGDFYIAGMAENLIDYSSGAGKAMTEFRDKTFTAHLMYRTALESNNSLLENGYWSAAFRATKEYDGYNFGGSAMLDLPALGWLNVGYTQRNGLLAGVGVNLRQQWSLGVEYENPIGVKIPQLGSTFGVYLNVQFGGERQKVAPAPTPRQPSTKRPSIVQVTPEPPKVDPPKPVDPPMPPQPPVKVDIKRVLPPIEGVPAGYYVIIGVYASPRNAYNFRQQRAKRYEVGSFVNKQNGMTYVYLGKGAMPLEEAQNLMRKQMLNVDFIDGIWILEVKER</sequence>
<evidence type="ECO:0000313" key="6">
    <source>
        <dbReference type="Proteomes" id="UP001324270"/>
    </source>
</evidence>
<dbReference type="NCBIfam" id="TIGR03519">
    <property type="entry name" value="T9SS_PorP_fam"/>
    <property type="match status" value="1"/>
</dbReference>
<evidence type="ECO:0000256" key="2">
    <source>
        <dbReference type="SAM" id="SignalP"/>
    </source>
</evidence>
<dbReference type="Proteomes" id="UP000217250">
    <property type="component" value="Chromosome"/>
</dbReference>
<feature type="chain" id="PRO_5013213413" evidence="2">
    <location>
        <begin position="22"/>
        <end position="449"/>
    </location>
</feature>
<dbReference type="Pfam" id="PF11751">
    <property type="entry name" value="PorP_SprF"/>
    <property type="match status" value="1"/>
</dbReference>
<dbReference type="AlphaFoldDB" id="A0A250FQQ4"/>
<accession>A0A250FQQ4</accession>
<evidence type="ECO:0000313" key="5">
    <source>
        <dbReference type="Proteomes" id="UP000217250"/>
    </source>
</evidence>
<reference evidence="3" key="1">
    <citation type="journal article" date="2017" name="Genome Announc.">
        <title>Twelve Complete Reference Genomes of Clinical Isolates in the Capnocytophaga Genus.</title>
        <authorList>
            <person name="Villarma A."/>
            <person name="Gulvik C.A."/>
            <person name="Rowe L.A."/>
            <person name="Sheth M."/>
            <person name="Juieng P."/>
            <person name="Nicholson A.C."/>
            <person name="Loparev V.N."/>
            <person name="McQuiston J.R."/>
        </authorList>
    </citation>
    <scope>NUCLEOTIDE SEQUENCE</scope>
    <source>
        <strain evidence="3">H1496</strain>
    </source>
</reference>
<dbReference type="RefSeq" id="WP_095910711.1">
    <property type="nucleotide sequence ID" value="NZ_CAURQL010000016.1"/>
</dbReference>
<dbReference type="Proteomes" id="UP001324270">
    <property type="component" value="Unassembled WGS sequence"/>
</dbReference>
<dbReference type="EMBL" id="JAYKBV010000006">
    <property type="protein sequence ID" value="MEB3040115.1"/>
    <property type="molecule type" value="Genomic_DNA"/>
</dbReference>
<gene>
    <name evidence="3" type="ORF">CGC50_09960</name>
    <name evidence="4" type="ORF">VJJ49_05320</name>
</gene>
<dbReference type="InterPro" id="IPR019861">
    <property type="entry name" value="PorP/SprF_Bacteroidetes"/>
</dbReference>
<evidence type="ECO:0000256" key="1">
    <source>
        <dbReference type="SAM" id="MobiDB-lite"/>
    </source>
</evidence>
<dbReference type="EMBL" id="CP022386">
    <property type="protein sequence ID" value="ATA87450.1"/>
    <property type="molecule type" value="Genomic_DNA"/>
</dbReference>
<keyword evidence="2" id="KW-0732">Signal</keyword>
<protein>
    <submittedName>
        <fullName evidence="4">PorP/SprF family type IX secretion system membrane protein</fullName>
    </submittedName>
</protein>
<organism evidence="3 5">
    <name type="scientific">Capnocytophaga gingivalis</name>
    <dbReference type="NCBI Taxonomy" id="1017"/>
    <lineage>
        <taxon>Bacteria</taxon>
        <taxon>Pseudomonadati</taxon>
        <taxon>Bacteroidota</taxon>
        <taxon>Flavobacteriia</taxon>
        <taxon>Flavobacteriales</taxon>
        <taxon>Flavobacteriaceae</taxon>
        <taxon>Capnocytophaga</taxon>
    </lineage>
</organism>
<feature type="signal peptide" evidence="2">
    <location>
        <begin position="1"/>
        <end position="21"/>
    </location>
</feature>
<evidence type="ECO:0000313" key="3">
    <source>
        <dbReference type="EMBL" id="ATA87450.1"/>
    </source>
</evidence>
<evidence type="ECO:0000313" key="4">
    <source>
        <dbReference type="EMBL" id="MEB3040115.1"/>
    </source>
</evidence>
<dbReference type="KEGG" id="cgh:CGC50_09960"/>
<reference evidence="4 6" key="3">
    <citation type="submission" date="2023-12" db="EMBL/GenBank/DDBJ databases">
        <title>Genomic sequences of Capnocytophaga and Parvimonas strains.</title>
        <authorList>
            <person name="Watt R.M."/>
            <person name="Wang M."/>
            <person name="Yang T."/>
            <person name="Tong W.M."/>
        </authorList>
    </citation>
    <scope>NUCLEOTIDE SEQUENCE [LARGE SCALE GENOMIC DNA]</scope>
    <source>
        <strain evidence="4 6">CCUG 13156</strain>
    </source>
</reference>
<proteinExistence type="predicted"/>
<keyword evidence="6" id="KW-1185">Reference proteome</keyword>
<feature type="region of interest" description="Disordered" evidence="1">
    <location>
        <begin position="312"/>
        <end position="351"/>
    </location>
</feature>
<dbReference type="GeneID" id="84808878"/>
<dbReference type="OrthoDB" id="1393025at2"/>
<reference evidence="5" key="2">
    <citation type="submission" date="2017-06" db="EMBL/GenBank/DDBJ databases">
        <title>Capnocytophaga spp. assemblies.</title>
        <authorList>
            <person name="Gulvik C.A."/>
        </authorList>
    </citation>
    <scope>NUCLEOTIDE SEQUENCE [LARGE SCALE GENOMIC DNA]</scope>
    <source>
        <strain evidence="5">H1496</strain>
    </source>
</reference>
<name>A0A250FQQ4_9FLAO</name>